<dbReference type="Proteomes" id="UP000504612">
    <property type="component" value="Unplaced"/>
</dbReference>
<reference evidence="12" key="1">
    <citation type="submission" date="2025-08" db="UniProtKB">
        <authorList>
            <consortium name="RefSeq"/>
        </authorList>
    </citation>
    <scope>IDENTIFICATION</scope>
</reference>
<comment type="similarity">
    <text evidence="2">Belongs to the peptidase C85 family.</text>
</comment>
<dbReference type="InterPro" id="IPR050704">
    <property type="entry name" value="Peptidase_C85-like"/>
</dbReference>
<dbReference type="GO" id="GO:0061578">
    <property type="term" value="F:K63-linked deubiquitinase activity"/>
    <property type="evidence" value="ECO:0007669"/>
    <property type="project" value="TreeGrafter"/>
</dbReference>
<dbReference type="Pfam" id="PF02338">
    <property type="entry name" value="OTU"/>
    <property type="match status" value="1"/>
</dbReference>
<dbReference type="RefSeq" id="XP_026532104.1">
    <property type="nucleotide sequence ID" value="XM_026676319.1"/>
</dbReference>
<proteinExistence type="inferred from homology"/>
<dbReference type="GO" id="GO:0006508">
    <property type="term" value="P:proteolysis"/>
    <property type="evidence" value="ECO:0007669"/>
    <property type="project" value="UniProtKB-KW"/>
</dbReference>
<keyword evidence="6" id="KW-0378">Hydrolase</keyword>
<feature type="region of interest" description="Disordered" evidence="9">
    <location>
        <begin position="450"/>
        <end position="534"/>
    </location>
</feature>
<evidence type="ECO:0000256" key="1">
    <source>
        <dbReference type="ARBA" id="ARBA00000707"/>
    </source>
</evidence>
<dbReference type="GO" id="GO:0004843">
    <property type="term" value="F:cysteine-type deubiquitinase activity"/>
    <property type="evidence" value="ECO:0007669"/>
    <property type="project" value="UniProtKB-EC"/>
</dbReference>
<organism evidence="11 12">
    <name type="scientific">Notechis scutatus</name>
    <name type="common">mainland tiger snake</name>
    <dbReference type="NCBI Taxonomy" id="8663"/>
    <lineage>
        <taxon>Eukaryota</taxon>
        <taxon>Metazoa</taxon>
        <taxon>Chordata</taxon>
        <taxon>Craniata</taxon>
        <taxon>Vertebrata</taxon>
        <taxon>Euteleostomi</taxon>
        <taxon>Lepidosauria</taxon>
        <taxon>Squamata</taxon>
        <taxon>Bifurcata</taxon>
        <taxon>Unidentata</taxon>
        <taxon>Episquamata</taxon>
        <taxon>Toxicofera</taxon>
        <taxon>Serpentes</taxon>
        <taxon>Colubroidea</taxon>
        <taxon>Elapidae</taxon>
        <taxon>Hydrophiinae</taxon>
        <taxon>Notechis</taxon>
    </lineage>
</organism>
<dbReference type="EC" id="3.4.19.12" evidence="3"/>
<feature type="compositionally biased region" description="Gly residues" evidence="9">
    <location>
        <begin position="141"/>
        <end position="161"/>
    </location>
</feature>
<evidence type="ECO:0000313" key="11">
    <source>
        <dbReference type="Proteomes" id="UP000504612"/>
    </source>
</evidence>
<dbReference type="Gene3D" id="3.90.70.80">
    <property type="match status" value="1"/>
</dbReference>
<evidence type="ECO:0000256" key="2">
    <source>
        <dbReference type="ARBA" id="ARBA00010407"/>
    </source>
</evidence>
<dbReference type="InterPro" id="IPR003323">
    <property type="entry name" value="OTU_dom"/>
</dbReference>
<dbReference type="CTD" id="55593"/>
<feature type="compositionally biased region" description="Low complexity" evidence="9">
    <location>
        <begin position="111"/>
        <end position="121"/>
    </location>
</feature>
<evidence type="ECO:0000256" key="5">
    <source>
        <dbReference type="ARBA" id="ARBA00022786"/>
    </source>
</evidence>
<sequence>MTILPKKKACPAAGDGDRDQPGSRGGGPGGPGGPGGVGGPDSRGCSGADSHPRGVGVGGGVGPGDPHSGRGGARPRASPPPPPPRWGLPPAGSPPPPNPGVGAGGDGPGLGLLDPGAAEARGGVGGGCCSGPGHSKRRRQGGPGGGLGLGGAAGPGGGGGNSPEQDDVGAGYNSEDEYETAAARIESMDPATVEQQEHRFEKALREKKGFIIKQMKEDGACLFRAVGNNNFNKLVFCCNGLAFKNGRFLISKVLIPSAYYLLNSIQTDQVYGDQDMHEVVRKHCMDYLMKNADYFSNYVTEDFTTYINRKRKNNCHGNHIEMQAMAEMYNRPVEVYQYGTEPINTFHGIHQNEDEPIRVSYHRNIHYNSVVNPNKATIGVGLGLPSFKPGYAEQSLMKNAIKTSEESWIEQQMLEDKKRATDWEATNEAIEEQVARESYLQWLRDQEKQARQPRKASATCSSATAAAASGLEEWSGRSPRQRSSASSPEHPDLHNELSAAKPPSPGSTAALALTKPPSPCAPGTSSQLSAGGGRVTPPLVSLYPALECRAIMQQMSPTAFGLSDWDDDEILASVLAVSQQEYLESMKKGALHRDSGSDKS</sequence>
<dbReference type="AlphaFoldDB" id="A0A6J1UWT8"/>
<dbReference type="PANTHER" id="PTHR12419">
    <property type="entry name" value="OTU DOMAIN CONTAINING PROTEIN"/>
    <property type="match status" value="1"/>
</dbReference>
<feature type="compositionally biased region" description="Gly residues" evidence="9">
    <location>
        <begin position="23"/>
        <end position="41"/>
    </location>
</feature>
<evidence type="ECO:0000313" key="12">
    <source>
        <dbReference type="RefSeq" id="XP_026532104.1"/>
    </source>
</evidence>
<keyword evidence="5" id="KW-0833">Ubl conjugation pathway</keyword>
<evidence type="ECO:0000256" key="3">
    <source>
        <dbReference type="ARBA" id="ARBA00012759"/>
    </source>
</evidence>
<evidence type="ECO:0000259" key="10">
    <source>
        <dbReference type="PROSITE" id="PS50802"/>
    </source>
</evidence>
<feature type="compositionally biased region" description="Pro residues" evidence="9">
    <location>
        <begin position="77"/>
        <end position="99"/>
    </location>
</feature>
<feature type="region of interest" description="Disordered" evidence="9">
    <location>
        <begin position="1"/>
        <end position="177"/>
    </location>
</feature>
<protein>
    <recommendedName>
        <fullName evidence="3">ubiquitinyl hydrolase 1</fullName>
        <ecNumber evidence="3">3.4.19.12</ecNumber>
    </recommendedName>
    <alternativeName>
        <fullName evidence="8">Deubiquitinating enzyme A</fullName>
    </alternativeName>
</protein>
<comment type="catalytic activity">
    <reaction evidence="1">
        <text>Thiol-dependent hydrolysis of ester, thioester, amide, peptide and isopeptide bonds formed by the C-terminal Gly of ubiquitin (a 76-residue protein attached to proteins as an intracellular targeting signal).</text>
        <dbReference type="EC" id="3.4.19.12"/>
    </reaction>
</comment>
<dbReference type="GeneID" id="113417768"/>
<evidence type="ECO:0000256" key="6">
    <source>
        <dbReference type="ARBA" id="ARBA00022801"/>
    </source>
</evidence>
<feature type="domain" description="OTU" evidence="10">
    <location>
        <begin position="210"/>
        <end position="373"/>
    </location>
</feature>
<dbReference type="InterPro" id="IPR038765">
    <property type="entry name" value="Papain-like_cys_pep_sf"/>
</dbReference>
<evidence type="ECO:0000256" key="9">
    <source>
        <dbReference type="SAM" id="MobiDB-lite"/>
    </source>
</evidence>
<evidence type="ECO:0000256" key="7">
    <source>
        <dbReference type="ARBA" id="ARBA00022807"/>
    </source>
</evidence>
<gene>
    <name evidence="12" type="primary">OTUD5</name>
</gene>
<dbReference type="PANTHER" id="PTHR12419:SF4">
    <property type="entry name" value="OTU DOMAIN-CONTAINING PROTEIN 5"/>
    <property type="match status" value="1"/>
</dbReference>
<keyword evidence="11" id="KW-1185">Reference proteome</keyword>
<dbReference type="CDD" id="cd22752">
    <property type="entry name" value="OTU_OTUD5-like"/>
    <property type="match status" value="1"/>
</dbReference>
<feature type="compositionally biased region" description="Low complexity" evidence="9">
    <location>
        <begin position="476"/>
        <end position="487"/>
    </location>
</feature>
<feature type="compositionally biased region" description="Low complexity" evidence="9">
    <location>
        <begin position="456"/>
        <end position="469"/>
    </location>
</feature>
<keyword evidence="4" id="KW-0645">Protease</keyword>
<evidence type="ECO:0000256" key="4">
    <source>
        <dbReference type="ARBA" id="ARBA00022670"/>
    </source>
</evidence>
<accession>A0A6J1UWT8</accession>
<name>A0A6J1UWT8_9SAUR</name>
<keyword evidence="7" id="KW-0788">Thiol protease</keyword>
<dbReference type="SUPFAM" id="SSF54001">
    <property type="entry name" value="Cysteine proteinases"/>
    <property type="match status" value="1"/>
</dbReference>
<dbReference type="GO" id="GO:0016579">
    <property type="term" value="P:protein deubiquitination"/>
    <property type="evidence" value="ECO:0007669"/>
    <property type="project" value="TreeGrafter"/>
</dbReference>
<feature type="compositionally biased region" description="Gly residues" evidence="9">
    <location>
        <begin position="101"/>
        <end position="110"/>
    </location>
</feature>
<evidence type="ECO:0000256" key="8">
    <source>
        <dbReference type="ARBA" id="ARBA00033460"/>
    </source>
</evidence>
<dbReference type="PROSITE" id="PS50802">
    <property type="entry name" value="OTU"/>
    <property type="match status" value="1"/>
</dbReference>